<comment type="caution">
    <text evidence="1">The sequence shown here is derived from an EMBL/GenBank/DDBJ whole genome shotgun (WGS) entry which is preliminary data.</text>
</comment>
<dbReference type="EMBL" id="JAAGNX010000001">
    <property type="protein sequence ID" value="NDV61456.1"/>
    <property type="molecule type" value="Genomic_DNA"/>
</dbReference>
<dbReference type="AlphaFoldDB" id="A0A6B2LZG4"/>
<accession>A0A6B2LZG4</accession>
<dbReference type="Proteomes" id="UP000478417">
    <property type="component" value="Unassembled WGS sequence"/>
</dbReference>
<organism evidence="1 2">
    <name type="scientific">Oceanipulchritudo coccoides</name>
    <dbReference type="NCBI Taxonomy" id="2706888"/>
    <lineage>
        <taxon>Bacteria</taxon>
        <taxon>Pseudomonadati</taxon>
        <taxon>Verrucomicrobiota</taxon>
        <taxon>Opitutia</taxon>
        <taxon>Puniceicoccales</taxon>
        <taxon>Oceanipulchritudinaceae</taxon>
        <taxon>Oceanipulchritudo</taxon>
    </lineage>
</organism>
<reference evidence="1 2" key="1">
    <citation type="submission" date="2020-02" db="EMBL/GenBank/DDBJ databases">
        <title>Albibacoteraceae fam. nov., the first described family within the subdivision 4 Verrucomicrobia.</title>
        <authorList>
            <person name="Xi F."/>
        </authorList>
    </citation>
    <scope>NUCLEOTIDE SEQUENCE [LARGE SCALE GENOMIC DNA]</scope>
    <source>
        <strain evidence="1 2">CK1056</strain>
    </source>
</reference>
<dbReference type="RefSeq" id="WP_163962412.1">
    <property type="nucleotide sequence ID" value="NZ_JAAGNX010000001.1"/>
</dbReference>
<proteinExistence type="predicted"/>
<sequence>MKSSASFRSAAPVRKKLPDGTTITLKRGFVSSLDGKQTISLKEFDRLFDEGSDEIDAFIDWSNTKVGHGGRRPGAGRKPTGRRQYTIRLKPEAHARLKSKAKARHQTLAELIESMAEN</sequence>
<evidence type="ECO:0000313" key="1">
    <source>
        <dbReference type="EMBL" id="NDV61456.1"/>
    </source>
</evidence>
<protein>
    <submittedName>
        <fullName evidence="1">Uncharacterized protein</fullName>
    </submittedName>
</protein>
<name>A0A6B2LZG4_9BACT</name>
<keyword evidence="2" id="KW-1185">Reference proteome</keyword>
<evidence type="ECO:0000313" key="2">
    <source>
        <dbReference type="Proteomes" id="UP000478417"/>
    </source>
</evidence>
<gene>
    <name evidence="1" type="ORF">G0Q06_03230</name>
</gene>